<dbReference type="InterPro" id="IPR045179">
    <property type="entry name" value="YgfZ/GcvT"/>
</dbReference>
<dbReference type="PANTHER" id="PTHR22602:SF0">
    <property type="entry name" value="TRANSFERASE CAF17, MITOCHONDRIAL-RELATED"/>
    <property type="match status" value="1"/>
</dbReference>
<protein>
    <recommendedName>
        <fullName evidence="2">CAF17 C-terminal domain-containing protein</fullName>
    </recommendedName>
</protein>
<dbReference type="Pfam" id="PF25455">
    <property type="entry name" value="Beta-barrel_CAF17_C"/>
    <property type="match status" value="1"/>
</dbReference>
<evidence type="ECO:0000259" key="2">
    <source>
        <dbReference type="Pfam" id="PF25455"/>
    </source>
</evidence>
<name>A0A839QSE8_9MICO</name>
<comment type="caution">
    <text evidence="3">The sequence shown here is derived from an EMBL/GenBank/DDBJ whole genome shotgun (WGS) entry which is preliminary data.</text>
</comment>
<accession>A0A839QSE8</accession>
<organism evidence="3 4">
    <name type="scientific">Helcobacillus massiliensis</name>
    <dbReference type="NCBI Taxonomy" id="521392"/>
    <lineage>
        <taxon>Bacteria</taxon>
        <taxon>Bacillati</taxon>
        <taxon>Actinomycetota</taxon>
        <taxon>Actinomycetes</taxon>
        <taxon>Micrococcales</taxon>
        <taxon>Dermabacteraceae</taxon>
        <taxon>Helcobacillus</taxon>
    </lineage>
</organism>
<dbReference type="PIRSF" id="PIRSF006487">
    <property type="entry name" value="GcvT"/>
    <property type="match status" value="1"/>
</dbReference>
<dbReference type="RefSeq" id="WP_183376227.1">
    <property type="nucleotide sequence ID" value="NZ_CBCSFZ010000023.1"/>
</dbReference>
<evidence type="ECO:0000256" key="1">
    <source>
        <dbReference type="ARBA" id="ARBA00022946"/>
    </source>
</evidence>
<evidence type="ECO:0000313" key="3">
    <source>
        <dbReference type="EMBL" id="MBB3023234.1"/>
    </source>
</evidence>
<dbReference type="PANTHER" id="PTHR22602">
    <property type="entry name" value="TRANSFERASE CAF17, MITOCHONDRIAL-RELATED"/>
    <property type="match status" value="1"/>
</dbReference>
<evidence type="ECO:0000313" key="4">
    <source>
        <dbReference type="Proteomes" id="UP000568050"/>
    </source>
</evidence>
<dbReference type="AlphaFoldDB" id="A0A839QSE8"/>
<dbReference type="InterPro" id="IPR027266">
    <property type="entry name" value="TrmE/GcvT-like"/>
</dbReference>
<sequence>MSALNTLITRGAVPGDGPDAAAAWHYGELLREQRRLEDGRAVVDLPHLEIIEVSGPDRLTWLTTITSQDLSALADGDSAELTVLSPQGRVEHWAQVIGTPDSVLMILDTGARAGLRGYLELMTFANRIELTDRDDLRALGATCSLRGFIDGAEPVAEFEESWPEVAPGGVAYSTGPDLVEPWFIGLFEESALRTAVAEGRLKAEQMAGLAAAEAIRVLNHRPRFARDVDDRSIPHELDLLRTAVHTAKGCYRGQETVAKVLNLGQPPRRLVLLHFDGSQDLLVPVGAEVKFGKKSVGTVTTSVVHADAGPVGLALVRRAVPLDQPLTVQFTVGEDEVAVDAAQEPIVREREHAARPTTSSLTRR</sequence>
<dbReference type="InterPro" id="IPR057460">
    <property type="entry name" value="CAF17_C"/>
</dbReference>
<keyword evidence="1" id="KW-0809">Transit peptide</keyword>
<dbReference type="NCBIfam" id="TIGR03317">
    <property type="entry name" value="ygfZ_signature"/>
    <property type="match status" value="1"/>
</dbReference>
<keyword evidence="4" id="KW-1185">Reference proteome</keyword>
<dbReference type="Proteomes" id="UP000568050">
    <property type="component" value="Unassembled WGS sequence"/>
</dbReference>
<dbReference type="GO" id="GO:0016226">
    <property type="term" value="P:iron-sulfur cluster assembly"/>
    <property type="evidence" value="ECO:0007669"/>
    <property type="project" value="TreeGrafter"/>
</dbReference>
<dbReference type="SUPFAM" id="SSF103025">
    <property type="entry name" value="Folate-binding domain"/>
    <property type="match status" value="1"/>
</dbReference>
<feature type="domain" description="CAF17 C-terminal" evidence="2">
    <location>
        <begin position="268"/>
        <end position="342"/>
    </location>
</feature>
<dbReference type="EMBL" id="JACHWP010000003">
    <property type="protein sequence ID" value="MBB3023234.1"/>
    <property type="molecule type" value="Genomic_DNA"/>
</dbReference>
<gene>
    <name evidence="3" type="ORF">FHX50_001519</name>
</gene>
<proteinExistence type="predicted"/>
<dbReference type="InterPro" id="IPR017703">
    <property type="entry name" value="YgfZ/GCV_T_CS"/>
</dbReference>
<dbReference type="Gene3D" id="3.30.1360.120">
    <property type="entry name" value="Probable tRNA modification gtpase trme, domain 1"/>
    <property type="match status" value="1"/>
</dbReference>
<reference evidence="3 4" key="1">
    <citation type="submission" date="2020-08" db="EMBL/GenBank/DDBJ databases">
        <title>Sequencing the genomes of 1000 actinobacteria strains.</title>
        <authorList>
            <person name="Klenk H.-P."/>
        </authorList>
    </citation>
    <scope>NUCLEOTIDE SEQUENCE [LARGE SCALE GENOMIC DNA]</scope>
    <source>
        <strain evidence="3 4">DSM 23040</strain>
    </source>
</reference>